<reference evidence="7" key="1">
    <citation type="submission" date="2020-03" db="EMBL/GenBank/DDBJ databases">
        <title>A mixture of massive structural variations and highly conserved coding sequences in Ustilaginoidea virens genome.</title>
        <authorList>
            <person name="Zhang K."/>
            <person name="Zhao Z."/>
            <person name="Zhang Z."/>
            <person name="Li Y."/>
            <person name="Hsiang T."/>
            <person name="Sun W."/>
        </authorList>
    </citation>
    <scope>NUCLEOTIDE SEQUENCE</scope>
    <source>
        <strain evidence="7">UV-8b</strain>
    </source>
</reference>
<feature type="region of interest" description="Disordered" evidence="6">
    <location>
        <begin position="1"/>
        <end position="152"/>
    </location>
</feature>
<name>A0A8E5MK15_USTVR</name>
<dbReference type="PANTHER" id="PTHR15263:SF1">
    <property type="entry name" value="NF-KAPPA-B INHIBITOR-LIKE PROTEIN 1"/>
    <property type="match status" value="1"/>
</dbReference>
<proteinExistence type="predicted"/>
<dbReference type="EMBL" id="CP072757">
    <property type="protein sequence ID" value="QUC22207.1"/>
    <property type="molecule type" value="Genomic_DNA"/>
</dbReference>
<dbReference type="OrthoDB" id="412109at2759"/>
<dbReference type="InterPro" id="IPR038753">
    <property type="entry name" value="NFKBIL1"/>
</dbReference>
<feature type="compositionally biased region" description="Basic and acidic residues" evidence="6">
    <location>
        <begin position="96"/>
        <end position="113"/>
    </location>
</feature>
<comment type="subcellular location">
    <subcellularLocation>
        <location evidence="1">Nucleus</location>
    </subcellularLocation>
</comment>
<dbReference type="RefSeq" id="XP_042999880.1">
    <property type="nucleotide sequence ID" value="XM_043143945.1"/>
</dbReference>
<dbReference type="GO" id="GO:0005634">
    <property type="term" value="C:nucleus"/>
    <property type="evidence" value="ECO:0007669"/>
    <property type="project" value="UniProtKB-SubCell"/>
</dbReference>
<gene>
    <name evidence="7" type="ORF">UV8b_06448</name>
</gene>
<dbReference type="GO" id="GO:0043124">
    <property type="term" value="P:negative regulation of canonical NF-kappaB signal transduction"/>
    <property type="evidence" value="ECO:0007669"/>
    <property type="project" value="InterPro"/>
</dbReference>
<dbReference type="AlphaFoldDB" id="A0A8E5MK15"/>
<evidence type="ECO:0000256" key="2">
    <source>
        <dbReference type="ARBA" id="ARBA00022553"/>
    </source>
</evidence>
<evidence type="ECO:0000256" key="4">
    <source>
        <dbReference type="ARBA" id="ARBA00023043"/>
    </source>
</evidence>
<dbReference type="Proteomes" id="UP000027002">
    <property type="component" value="Chromosome 5"/>
</dbReference>
<evidence type="ECO:0000256" key="1">
    <source>
        <dbReference type="ARBA" id="ARBA00004123"/>
    </source>
</evidence>
<feature type="compositionally biased region" description="Basic residues" evidence="6">
    <location>
        <begin position="114"/>
        <end position="130"/>
    </location>
</feature>
<dbReference type="KEGG" id="uvi:66067225"/>
<protein>
    <submittedName>
        <fullName evidence="7">Uncharacterized protein</fullName>
    </submittedName>
</protein>
<feature type="compositionally biased region" description="Basic and acidic residues" evidence="6">
    <location>
        <begin position="20"/>
        <end position="29"/>
    </location>
</feature>
<keyword evidence="2" id="KW-0597">Phosphoprotein</keyword>
<keyword evidence="8" id="KW-1185">Reference proteome</keyword>
<keyword evidence="4" id="KW-0040">ANK repeat</keyword>
<keyword evidence="5" id="KW-0539">Nucleus</keyword>
<evidence type="ECO:0000313" key="7">
    <source>
        <dbReference type="EMBL" id="QUC22207.1"/>
    </source>
</evidence>
<evidence type="ECO:0000256" key="6">
    <source>
        <dbReference type="SAM" id="MobiDB-lite"/>
    </source>
</evidence>
<feature type="region of interest" description="Disordered" evidence="6">
    <location>
        <begin position="218"/>
        <end position="237"/>
    </location>
</feature>
<evidence type="ECO:0000256" key="3">
    <source>
        <dbReference type="ARBA" id="ARBA00022737"/>
    </source>
</evidence>
<feature type="compositionally biased region" description="Basic residues" evidence="6">
    <location>
        <begin position="83"/>
        <end position="95"/>
    </location>
</feature>
<feature type="compositionally biased region" description="Pro residues" evidence="6">
    <location>
        <begin position="134"/>
        <end position="145"/>
    </location>
</feature>
<dbReference type="GeneID" id="66067225"/>
<keyword evidence="3" id="KW-0677">Repeat</keyword>
<organism evidence="7 8">
    <name type="scientific">Ustilaginoidea virens</name>
    <name type="common">Rice false smut fungus</name>
    <name type="synonym">Villosiclava virens</name>
    <dbReference type="NCBI Taxonomy" id="1159556"/>
    <lineage>
        <taxon>Eukaryota</taxon>
        <taxon>Fungi</taxon>
        <taxon>Dikarya</taxon>
        <taxon>Ascomycota</taxon>
        <taxon>Pezizomycotina</taxon>
        <taxon>Sordariomycetes</taxon>
        <taxon>Hypocreomycetidae</taxon>
        <taxon>Hypocreales</taxon>
        <taxon>Clavicipitaceae</taxon>
        <taxon>Ustilaginoidea</taxon>
    </lineage>
</organism>
<evidence type="ECO:0000313" key="8">
    <source>
        <dbReference type="Proteomes" id="UP000027002"/>
    </source>
</evidence>
<sequence length="366" mass="42928">MTTSPPALKRRHILSSINPLEREVMDESRPQIPAESRNATGRGDAAEEAEETHEPARGREQGSYNDTTRPRTSRIRLKTDKSSRHHRSQHRRHRNHQDERSSSRAAVDDERYSPRRKPSRRHRHRRHGHGTRSPTPPNPHEPPSLDPEAAFRESLFDAMADDEGASYWESVYGQPIHVYPSEKVGPSGELEQMTDDEYAAYVRAKMWEKTHAGLLEERARRREKQKRQEEEERRARKLRRDMEQSLRRGQVRREKKEWATRWQEYAASWAVWDGDPAKLSWPVVHDQHRGVNEKDVRSFFIHALDLESTGEQGFLAKLKEERVRWHPDKIQQKLGGTVDPDIMRDVTATFQSIDRLWGDIRQKTPH</sequence>
<evidence type="ECO:0000256" key="5">
    <source>
        <dbReference type="ARBA" id="ARBA00023242"/>
    </source>
</evidence>
<accession>A0A8E5MK15</accession>
<dbReference type="PANTHER" id="PTHR15263">
    <property type="entry name" value="I-KAPPA-B-LIKE PROTEIN IKBL"/>
    <property type="match status" value="1"/>
</dbReference>